<evidence type="ECO:0000256" key="2">
    <source>
        <dbReference type="ARBA" id="ARBA00022771"/>
    </source>
</evidence>
<dbReference type="AlphaFoldDB" id="A0AAW0DQ84"/>
<dbReference type="Proteomes" id="UP001362999">
    <property type="component" value="Unassembled WGS sequence"/>
</dbReference>
<evidence type="ECO:0000259" key="6">
    <source>
        <dbReference type="PROSITE" id="PS50865"/>
    </source>
</evidence>
<keyword evidence="2 4" id="KW-0863">Zinc-finger</keyword>
<comment type="caution">
    <text evidence="7">The sequence shown here is derived from an EMBL/GenBank/DDBJ whole genome shotgun (WGS) entry which is preliminary data.</text>
</comment>
<dbReference type="PROSITE" id="PS50005">
    <property type="entry name" value="TPR"/>
    <property type="match status" value="1"/>
</dbReference>
<evidence type="ECO:0000313" key="7">
    <source>
        <dbReference type="EMBL" id="KAK7052556.1"/>
    </source>
</evidence>
<dbReference type="InterPro" id="IPR002893">
    <property type="entry name" value="Znf_MYND"/>
</dbReference>
<evidence type="ECO:0000256" key="5">
    <source>
        <dbReference type="PROSITE-ProRule" id="PRU00339"/>
    </source>
</evidence>
<keyword evidence="1" id="KW-0479">Metal-binding</keyword>
<evidence type="ECO:0000256" key="4">
    <source>
        <dbReference type="PROSITE-ProRule" id="PRU00134"/>
    </source>
</evidence>
<sequence>MPGPGFGWEGIMGVGGGTVSKESQANLKRGQDLLRQKKPKQAMPYFLRALDQDPNNLDACASFALGFPPDVAIEFLKQAELKGRQNLRSILSPDCFELTTKYGAPHFWGILETRPYMRLLGTLVRCYVNTKKWEEAVTNNIEMLRICQSDNMGQRAWMPALLLQAGRPADALYFAQRWLETDDTPEGSGIDFAEPRRTPMTDAEIAKIKRLLDLQMIYSAALAAFMLDGDTPLAHQYLHIASKFPTVLIKVLLRYKERLDLDTHPTRSMNGPEDARDHLWLAQDLWMQDAVWNWVDRDPFIKDKVLRECGNTACKKKEEKVGQWRHCSGCKRQWYCSRECQKAHWSDHKKPCKEIQQMESMSAMWQ</sequence>
<reference evidence="7 8" key="1">
    <citation type="journal article" date="2024" name="J Genomics">
        <title>Draft genome sequencing and assembly of Favolaschia claudopus CIRM-BRFM 2984 isolated from oak limbs.</title>
        <authorList>
            <person name="Navarro D."/>
            <person name="Drula E."/>
            <person name="Chaduli D."/>
            <person name="Cazenave R."/>
            <person name="Ahrendt S."/>
            <person name="Wang J."/>
            <person name="Lipzen A."/>
            <person name="Daum C."/>
            <person name="Barry K."/>
            <person name="Grigoriev I.V."/>
            <person name="Favel A."/>
            <person name="Rosso M.N."/>
            <person name="Martin F."/>
        </authorList>
    </citation>
    <scope>NUCLEOTIDE SEQUENCE [LARGE SCALE GENOMIC DNA]</scope>
    <source>
        <strain evidence="7 8">CIRM-BRFM 2984</strain>
    </source>
</reference>
<dbReference type="SUPFAM" id="SSF48452">
    <property type="entry name" value="TPR-like"/>
    <property type="match status" value="1"/>
</dbReference>
<dbReference type="EMBL" id="JAWWNJ010000007">
    <property type="protein sequence ID" value="KAK7052556.1"/>
    <property type="molecule type" value="Genomic_DNA"/>
</dbReference>
<feature type="repeat" description="TPR" evidence="5">
    <location>
        <begin position="23"/>
        <end position="56"/>
    </location>
</feature>
<dbReference type="Pfam" id="PF01753">
    <property type="entry name" value="zf-MYND"/>
    <property type="match status" value="1"/>
</dbReference>
<dbReference type="SUPFAM" id="SSF144232">
    <property type="entry name" value="HIT/MYND zinc finger-like"/>
    <property type="match status" value="1"/>
</dbReference>
<protein>
    <recommendedName>
        <fullName evidence="6">MYND-type domain-containing protein</fullName>
    </recommendedName>
</protein>
<dbReference type="GO" id="GO:0008270">
    <property type="term" value="F:zinc ion binding"/>
    <property type="evidence" value="ECO:0007669"/>
    <property type="project" value="UniProtKB-KW"/>
</dbReference>
<dbReference type="InterPro" id="IPR019734">
    <property type="entry name" value="TPR_rpt"/>
</dbReference>
<dbReference type="PROSITE" id="PS50865">
    <property type="entry name" value="ZF_MYND_2"/>
    <property type="match status" value="1"/>
</dbReference>
<evidence type="ECO:0000256" key="3">
    <source>
        <dbReference type="ARBA" id="ARBA00022833"/>
    </source>
</evidence>
<name>A0AAW0DQ84_9AGAR</name>
<accession>A0AAW0DQ84</accession>
<keyword evidence="3" id="KW-0862">Zinc</keyword>
<evidence type="ECO:0000313" key="8">
    <source>
        <dbReference type="Proteomes" id="UP001362999"/>
    </source>
</evidence>
<keyword evidence="5" id="KW-0802">TPR repeat</keyword>
<gene>
    <name evidence="7" type="ORF">R3P38DRAFT_2861009</name>
</gene>
<organism evidence="7 8">
    <name type="scientific">Favolaschia claudopus</name>
    <dbReference type="NCBI Taxonomy" id="2862362"/>
    <lineage>
        <taxon>Eukaryota</taxon>
        <taxon>Fungi</taxon>
        <taxon>Dikarya</taxon>
        <taxon>Basidiomycota</taxon>
        <taxon>Agaricomycotina</taxon>
        <taxon>Agaricomycetes</taxon>
        <taxon>Agaricomycetidae</taxon>
        <taxon>Agaricales</taxon>
        <taxon>Marasmiineae</taxon>
        <taxon>Mycenaceae</taxon>
        <taxon>Favolaschia</taxon>
    </lineage>
</organism>
<evidence type="ECO:0000256" key="1">
    <source>
        <dbReference type="ARBA" id="ARBA00022723"/>
    </source>
</evidence>
<dbReference type="Gene3D" id="6.10.140.2220">
    <property type="match status" value="1"/>
</dbReference>
<keyword evidence="8" id="KW-1185">Reference proteome</keyword>
<proteinExistence type="predicted"/>
<dbReference type="Gene3D" id="1.25.40.10">
    <property type="entry name" value="Tetratricopeptide repeat domain"/>
    <property type="match status" value="1"/>
</dbReference>
<dbReference type="InterPro" id="IPR011990">
    <property type="entry name" value="TPR-like_helical_dom_sf"/>
</dbReference>
<feature type="domain" description="MYND-type" evidence="6">
    <location>
        <begin position="311"/>
        <end position="352"/>
    </location>
</feature>